<dbReference type="AlphaFoldDB" id="A0A5C5E6T8"/>
<gene>
    <name evidence="3" type="ORF">FHK04_09700</name>
</gene>
<dbReference type="Proteomes" id="UP000313395">
    <property type="component" value="Unassembled WGS sequence"/>
</dbReference>
<evidence type="ECO:0000313" key="4">
    <source>
        <dbReference type="Proteomes" id="UP000313395"/>
    </source>
</evidence>
<sequence>MWVESQTSLHESRVFTVIDRKKTMEQLEEVSHAVEPEKPSSKSWLYIFGAVILIFGLTFIFQQMSGTTTGEVRPADIESLQAEIAELRGTVSDLEARIDALENE</sequence>
<accession>A0A5C5E6T8</accession>
<dbReference type="EMBL" id="VENO01000003">
    <property type="protein sequence ID" value="TNV68477.1"/>
    <property type="molecule type" value="Genomic_DNA"/>
</dbReference>
<reference evidence="3 4" key="1">
    <citation type="submission" date="2019-06" db="EMBL/GenBank/DDBJ databases">
        <title>Description Trichococcus psychrophilus sp. nov., isolated from a cold spring, by genomic and phenotypic analyses.</title>
        <authorList>
            <person name="Zakharyuk A."/>
        </authorList>
    </citation>
    <scope>NUCLEOTIDE SEQUENCE [LARGE SCALE GENOMIC DNA]</scope>
    <source>
        <strain evidence="3 4">SKBG</strain>
    </source>
</reference>
<feature type="coiled-coil region" evidence="1">
    <location>
        <begin position="77"/>
        <end position="104"/>
    </location>
</feature>
<comment type="caution">
    <text evidence="3">The sequence shown here is derived from an EMBL/GenBank/DDBJ whole genome shotgun (WGS) entry which is preliminary data.</text>
</comment>
<name>A0A5C5E6T8_9LACT</name>
<keyword evidence="2" id="KW-0812">Transmembrane</keyword>
<keyword evidence="2" id="KW-1133">Transmembrane helix</keyword>
<protein>
    <submittedName>
        <fullName evidence="3">Uncharacterized protein</fullName>
    </submittedName>
</protein>
<evidence type="ECO:0000256" key="2">
    <source>
        <dbReference type="SAM" id="Phobius"/>
    </source>
</evidence>
<keyword evidence="2" id="KW-0472">Membrane</keyword>
<evidence type="ECO:0000313" key="3">
    <source>
        <dbReference type="EMBL" id="TNV68477.1"/>
    </source>
</evidence>
<proteinExistence type="predicted"/>
<organism evidence="3 4">
    <name type="scientific">Trichococcus shcherbakoviae subsp. psychrophilus</name>
    <dbReference type="NCBI Taxonomy" id="2585775"/>
    <lineage>
        <taxon>Bacteria</taxon>
        <taxon>Bacillati</taxon>
        <taxon>Bacillota</taxon>
        <taxon>Bacilli</taxon>
        <taxon>Lactobacillales</taxon>
        <taxon>Carnobacteriaceae</taxon>
        <taxon>Trichococcus</taxon>
    </lineage>
</organism>
<keyword evidence="4" id="KW-1185">Reference proteome</keyword>
<evidence type="ECO:0000256" key="1">
    <source>
        <dbReference type="SAM" id="Coils"/>
    </source>
</evidence>
<feature type="transmembrane region" description="Helical" evidence="2">
    <location>
        <begin position="43"/>
        <end position="61"/>
    </location>
</feature>
<dbReference type="RefSeq" id="WP_140186525.1">
    <property type="nucleotide sequence ID" value="NZ_VENO01000003.1"/>
</dbReference>
<keyword evidence="1" id="KW-0175">Coiled coil</keyword>